<feature type="compositionally biased region" description="Basic residues" evidence="1">
    <location>
        <begin position="90"/>
        <end position="100"/>
    </location>
</feature>
<dbReference type="AlphaFoldDB" id="A0A445KG39"/>
<evidence type="ECO:0000256" key="1">
    <source>
        <dbReference type="SAM" id="MobiDB-lite"/>
    </source>
</evidence>
<name>A0A445KG39_GLYSO</name>
<evidence type="ECO:0000313" key="2">
    <source>
        <dbReference type="EMBL" id="RZC09836.1"/>
    </source>
</evidence>
<accession>A0A445KG39</accession>
<evidence type="ECO:0000313" key="3">
    <source>
        <dbReference type="Proteomes" id="UP000289340"/>
    </source>
</evidence>
<sequence length="100" mass="11919">MRPSRMFRLHLPIFIYSKTTLLCKHLPIYYTFLILLETPRASSPSLSYTRVLFWNSHSQTGFSEWLFWNTHSRTGIPEQLFRKGNSRTQTHPHQKPTRTP</sequence>
<comment type="caution">
    <text evidence="2">The sequence shown here is derived from an EMBL/GenBank/DDBJ whole genome shotgun (WGS) entry which is preliminary data.</text>
</comment>
<keyword evidence="3" id="KW-1185">Reference proteome</keyword>
<gene>
    <name evidence="2" type="ORF">D0Y65_016260</name>
</gene>
<dbReference type="Proteomes" id="UP000289340">
    <property type="component" value="Chromosome 6"/>
</dbReference>
<feature type="region of interest" description="Disordered" evidence="1">
    <location>
        <begin position="79"/>
        <end position="100"/>
    </location>
</feature>
<protein>
    <submittedName>
        <fullName evidence="2">Uncharacterized protein</fullName>
    </submittedName>
</protein>
<dbReference type="EMBL" id="QZWG01000006">
    <property type="protein sequence ID" value="RZC09836.1"/>
    <property type="molecule type" value="Genomic_DNA"/>
</dbReference>
<organism evidence="2 3">
    <name type="scientific">Glycine soja</name>
    <name type="common">Wild soybean</name>
    <dbReference type="NCBI Taxonomy" id="3848"/>
    <lineage>
        <taxon>Eukaryota</taxon>
        <taxon>Viridiplantae</taxon>
        <taxon>Streptophyta</taxon>
        <taxon>Embryophyta</taxon>
        <taxon>Tracheophyta</taxon>
        <taxon>Spermatophyta</taxon>
        <taxon>Magnoliopsida</taxon>
        <taxon>eudicotyledons</taxon>
        <taxon>Gunneridae</taxon>
        <taxon>Pentapetalae</taxon>
        <taxon>rosids</taxon>
        <taxon>fabids</taxon>
        <taxon>Fabales</taxon>
        <taxon>Fabaceae</taxon>
        <taxon>Papilionoideae</taxon>
        <taxon>50 kb inversion clade</taxon>
        <taxon>NPAAA clade</taxon>
        <taxon>indigoferoid/millettioid clade</taxon>
        <taxon>Phaseoleae</taxon>
        <taxon>Glycine</taxon>
        <taxon>Glycine subgen. Soja</taxon>
    </lineage>
</organism>
<reference evidence="2 3" key="1">
    <citation type="submission" date="2018-09" db="EMBL/GenBank/DDBJ databases">
        <title>A high-quality reference genome of wild soybean provides a powerful tool to mine soybean genomes.</title>
        <authorList>
            <person name="Xie M."/>
            <person name="Chung C.Y.L."/>
            <person name="Li M.-W."/>
            <person name="Wong F.-L."/>
            <person name="Chan T.-F."/>
            <person name="Lam H.-M."/>
        </authorList>
    </citation>
    <scope>NUCLEOTIDE SEQUENCE [LARGE SCALE GENOMIC DNA]</scope>
    <source>
        <strain evidence="3">cv. W05</strain>
        <tissue evidence="2">Hypocotyl of etiolated seedlings</tissue>
    </source>
</reference>
<proteinExistence type="predicted"/>